<sequence length="296" mass="33422">MDKKYLLLTFDNGISTLKMGVGETIKVVRVEGFEAPDYILHTTSIATADGVRITGKKVDERSLNITFGIDDINNTEVYRKQIQKFFNPNKTIKLKMNWCYSQAQIECELEEFSWSSIESMWSYLEGSVALKCPFPFWSDLDNFGKNIAAITPMFTFPLGMINFNESGSKNLGYQVMGYNTLSKEVLLNNKGDVPTGVEIHFIAKRGVVKNPKITLLSSGEFIEVVQDMAKNDVIVVNTNVGKKGITKNGVNIFKEKNKLSTFFQLELGDNKIAYDALENYTNLDVRVYYTPKYLGV</sequence>
<dbReference type="Pfam" id="PF05709">
    <property type="entry name" value="Sipho_tail"/>
    <property type="match status" value="1"/>
</dbReference>
<dbReference type="EMBL" id="FUWY01000002">
    <property type="protein sequence ID" value="SJZ57170.1"/>
    <property type="molecule type" value="Genomic_DNA"/>
</dbReference>
<accession>A0A1T4LR12</accession>
<evidence type="ECO:0000259" key="2">
    <source>
        <dbReference type="Pfam" id="PF22768"/>
    </source>
</evidence>
<dbReference type="InterPro" id="IPR054738">
    <property type="entry name" value="Siphovirus-type_tail_C"/>
</dbReference>
<dbReference type="InterPro" id="IPR008841">
    <property type="entry name" value="Siphovirus-type_tail_N"/>
</dbReference>
<organism evidence="3 4">
    <name type="scientific">Anaerorhabdus furcosa</name>
    <dbReference type="NCBI Taxonomy" id="118967"/>
    <lineage>
        <taxon>Bacteria</taxon>
        <taxon>Bacillati</taxon>
        <taxon>Bacillota</taxon>
        <taxon>Erysipelotrichia</taxon>
        <taxon>Erysipelotrichales</taxon>
        <taxon>Erysipelotrichaceae</taxon>
        <taxon>Anaerorhabdus</taxon>
    </lineage>
</organism>
<evidence type="ECO:0000313" key="3">
    <source>
        <dbReference type="EMBL" id="SJZ57170.1"/>
    </source>
</evidence>
<evidence type="ECO:0000313" key="4">
    <source>
        <dbReference type="Proteomes" id="UP000243297"/>
    </source>
</evidence>
<dbReference type="Gene3D" id="2.60.120.860">
    <property type="match status" value="1"/>
</dbReference>
<dbReference type="STRING" id="118967.SAMN02745191_1009"/>
<gene>
    <name evidence="3" type="ORF">SAMN02745191_1009</name>
</gene>
<keyword evidence="4" id="KW-1185">Reference proteome</keyword>
<dbReference type="AlphaFoldDB" id="A0A1T4LR12"/>
<feature type="domain" description="Siphovirus-type tail component C-terminal" evidence="2">
    <location>
        <begin position="191"/>
        <end position="293"/>
    </location>
</feature>
<name>A0A1T4LR12_9FIRM</name>
<proteinExistence type="predicted"/>
<dbReference type="Pfam" id="PF22768">
    <property type="entry name" value="SPP1_Dit"/>
    <property type="match status" value="1"/>
</dbReference>
<dbReference type="RefSeq" id="WP_078711433.1">
    <property type="nucleotide sequence ID" value="NZ_FUWY01000002.1"/>
</dbReference>
<protein>
    <submittedName>
        <fullName evidence="3">Phage tail protein</fullName>
    </submittedName>
</protein>
<reference evidence="4" key="1">
    <citation type="submission" date="2017-02" db="EMBL/GenBank/DDBJ databases">
        <authorList>
            <person name="Varghese N."/>
            <person name="Submissions S."/>
        </authorList>
    </citation>
    <scope>NUCLEOTIDE SEQUENCE [LARGE SCALE GENOMIC DNA]</scope>
    <source>
        <strain evidence="4">ATCC 25662</strain>
    </source>
</reference>
<evidence type="ECO:0000259" key="1">
    <source>
        <dbReference type="Pfam" id="PF05709"/>
    </source>
</evidence>
<feature type="domain" description="Siphovirus-type tail component RIFT-related" evidence="1">
    <location>
        <begin position="26"/>
        <end position="94"/>
    </location>
</feature>
<dbReference type="OrthoDB" id="4519759at2"/>
<dbReference type="Proteomes" id="UP000243297">
    <property type="component" value="Unassembled WGS sequence"/>
</dbReference>